<gene>
    <name evidence="1" type="ORF">KK060_21340</name>
</gene>
<dbReference type="Proteomes" id="UP000772618">
    <property type="component" value="Unassembled WGS sequence"/>
</dbReference>
<comment type="caution">
    <text evidence="1">The sequence shown here is derived from an EMBL/GenBank/DDBJ whole genome shotgun (WGS) entry which is preliminary data.</text>
</comment>
<keyword evidence="2" id="KW-1185">Reference proteome</keyword>
<evidence type="ECO:0000313" key="1">
    <source>
        <dbReference type="EMBL" id="MBT1705849.1"/>
    </source>
</evidence>
<accession>A0ABS5VWQ3</accession>
<proteinExistence type="predicted"/>
<dbReference type="EMBL" id="JAHESD010000070">
    <property type="protein sequence ID" value="MBT1705849.1"/>
    <property type="molecule type" value="Genomic_DNA"/>
</dbReference>
<evidence type="ECO:0000313" key="2">
    <source>
        <dbReference type="Proteomes" id="UP000772618"/>
    </source>
</evidence>
<protein>
    <submittedName>
        <fullName evidence="1">Uncharacterized protein</fullName>
    </submittedName>
</protein>
<reference evidence="1 2" key="1">
    <citation type="submission" date="2021-05" db="EMBL/GenBank/DDBJ databases">
        <title>A Polyphasic approach of four new species of the genus Ohtaekwangia: Ohtaekwangia histidinii sp. nov., Ohtaekwangia cretensis sp. nov., Ohtaekwangia indiensis sp. nov., Ohtaekwangia reichenbachii sp. nov. from diverse environment.</title>
        <authorList>
            <person name="Octaviana S."/>
        </authorList>
    </citation>
    <scope>NUCLEOTIDE SEQUENCE [LARGE SCALE GENOMIC DNA]</scope>
    <source>
        <strain evidence="1 2">PWU20</strain>
    </source>
</reference>
<organism evidence="1 2">
    <name type="scientific">Chryseosolibacter indicus</name>
    <dbReference type="NCBI Taxonomy" id="2782351"/>
    <lineage>
        <taxon>Bacteria</taxon>
        <taxon>Pseudomonadati</taxon>
        <taxon>Bacteroidota</taxon>
        <taxon>Cytophagia</taxon>
        <taxon>Cytophagales</taxon>
        <taxon>Chryseotaleaceae</taxon>
        <taxon>Chryseosolibacter</taxon>
    </lineage>
</organism>
<name>A0ABS5VWQ3_9BACT</name>
<sequence length="121" mass="14128">MEDINDDNDLEEVASYLTKHEADSLTQILYSQNIDFTNQGHDAANRYHSLYYLIKVRRGDLNAIKRLVNKKRAEAFIEGKKCPKCKNLGYKEIEKKGFWQRVYYLGTTLVQCNKCKTTFPV</sequence>
<dbReference type="RefSeq" id="WP_254156082.1">
    <property type="nucleotide sequence ID" value="NZ_JAHESD010000070.1"/>
</dbReference>